<dbReference type="SUPFAM" id="SSF53335">
    <property type="entry name" value="S-adenosyl-L-methionine-dependent methyltransferases"/>
    <property type="match status" value="1"/>
</dbReference>
<dbReference type="Pfam" id="PF01555">
    <property type="entry name" value="N6_N4_Mtase"/>
    <property type="match status" value="1"/>
</dbReference>
<keyword evidence="1" id="KW-0489">Methyltransferase</keyword>
<comment type="caution">
    <text evidence="4">The sequence shown here is derived from an EMBL/GenBank/DDBJ whole genome shotgun (WGS) entry which is preliminary data.</text>
</comment>
<evidence type="ECO:0000256" key="2">
    <source>
        <dbReference type="ARBA" id="ARBA00022679"/>
    </source>
</evidence>
<dbReference type="GO" id="GO:0032259">
    <property type="term" value="P:methylation"/>
    <property type="evidence" value="ECO:0007669"/>
    <property type="project" value="UniProtKB-KW"/>
</dbReference>
<evidence type="ECO:0000313" key="5">
    <source>
        <dbReference type="Proteomes" id="UP001165986"/>
    </source>
</evidence>
<reference evidence="4" key="1">
    <citation type="submission" date="2019-07" db="EMBL/GenBank/DDBJ databases">
        <title>Toxilogical consequences of a new and cryptic species of cyanobacteria (Komarekiella delphini-convector) recovered from the epidermis of a bottlenose dolphin and 1500 ft. in the air.</title>
        <authorList>
            <person name="Brown A.O."/>
            <person name="Dvorak P."/>
            <person name="Villanueva C.D."/>
            <person name="Foss A.J."/>
            <person name="Garvey A.D."/>
            <person name="Gibson Q.A."/>
            <person name="Johansen J.R."/>
            <person name="Casamatta D.A."/>
        </authorList>
    </citation>
    <scope>NUCLEOTIDE SEQUENCE</scope>
    <source>
        <strain evidence="4">SJRDD-AB1</strain>
    </source>
</reference>
<dbReference type="Gene3D" id="3.40.50.150">
    <property type="entry name" value="Vaccinia Virus protein VP39"/>
    <property type="match status" value="1"/>
</dbReference>
<dbReference type="Proteomes" id="UP001165986">
    <property type="component" value="Unassembled WGS sequence"/>
</dbReference>
<dbReference type="AlphaFoldDB" id="A0AA40VR66"/>
<name>A0AA40VR66_9NOST</name>
<keyword evidence="2" id="KW-0808">Transferase</keyword>
<proteinExistence type="predicted"/>
<sequence length="176" mass="19969">MPEFRNDFQSRAITERTGTFTDNMKLPIHRWFRYSAGFSATWVEGIIAELQPKTVLDPFAGSGTICIAADKLGVNSYGIEAHPFVYRLAQGKLSWEIHTHEFLEAITEIKNLAASIQPKFPDKMLVLLSKCYTEEVLIHLFKIKQAYLELAPTLSEELQSLTFLAISATLRCLCKR</sequence>
<gene>
    <name evidence="4" type="ORF">FNW02_14030</name>
</gene>
<dbReference type="GO" id="GO:0008170">
    <property type="term" value="F:N-methyltransferase activity"/>
    <property type="evidence" value="ECO:0007669"/>
    <property type="project" value="InterPro"/>
</dbReference>
<protein>
    <submittedName>
        <fullName evidence="4">Site-specific DNA-methyltransferase</fullName>
    </submittedName>
</protein>
<dbReference type="InterPro" id="IPR029063">
    <property type="entry name" value="SAM-dependent_MTases_sf"/>
</dbReference>
<dbReference type="GO" id="GO:0003677">
    <property type="term" value="F:DNA binding"/>
    <property type="evidence" value="ECO:0007669"/>
    <property type="project" value="InterPro"/>
</dbReference>
<dbReference type="EMBL" id="VJXY01000013">
    <property type="protein sequence ID" value="MBD6616917.1"/>
    <property type="molecule type" value="Genomic_DNA"/>
</dbReference>
<dbReference type="InterPro" id="IPR002941">
    <property type="entry name" value="DNA_methylase_N4/N6"/>
</dbReference>
<accession>A0AA40VR66</accession>
<evidence type="ECO:0000256" key="1">
    <source>
        <dbReference type="ARBA" id="ARBA00022603"/>
    </source>
</evidence>
<keyword evidence="5" id="KW-1185">Reference proteome</keyword>
<evidence type="ECO:0000313" key="4">
    <source>
        <dbReference type="EMBL" id="MBD6616917.1"/>
    </source>
</evidence>
<evidence type="ECO:0000259" key="3">
    <source>
        <dbReference type="Pfam" id="PF01555"/>
    </source>
</evidence>
<dbReference type="RefSeq" id="WP_191758154.1">
    <property type="nucleotide sequence ID" value="NZ_VJXY01000013.1"/>
</dbReference>
<organism evidence="4 5">
    <name type="scientific">Komarekiella delphini-convector SJRDD-AB1</name>
    <dbReference type="NCBI Taxonomy" id="2593771"/>
    <lineage>
        <taxon>Bacteria</taxon>
        <taxon>Bacillati</taxon>
        <taxon>Cyanobacteriota</taxon>
        <taxon>Cyanophyceae</taxon>
        <taxon>Nostocales</taxon>
        <taxon>Nostocaceae</taxon>
        <taxon>Komarekiella</taxon>
        <taxon>Komarekiella delphini-convector</taxon>
    </lineage>
</organism>
<feature type="domain" description="DNA methylase N-4/N-6" evidence="3">
    <location>
        <begin position="53"/>
        <end position="90"/>
    </location>
</feature>